<dbReference type="AlphaFoldDB" id="A0A221KFM2"/>
<accession>A0A221KFM2</accession>
<gene>
    <name evidence="1" type="ORF">VITFI_CDS2050</name>
</gene>
<dbReference type="KEGG" id="vff:VITFI_CDS2050"/>
<reference evidence="1 2" key="1">
    <citation type="submission" date="2017-07" db="EMBL/GenBank/DDBJ databases">
        <title>Complete Genome Sequence of the cosmetic ferment Vitreoscilla filiformis (ATCC15551).</title>
        <authorList>
            <person name="Contreras S."/>
            <person name="Sagory-Zalkind P."/>
            <person name="Blanquart H."/>
            <person name="Iltis A."/>
            <person name="Morand S.C."/>
        </authorList>
    </citation>
    <scope>NUCLEOTIDE SEQUENCE [LARGE SCALE GENOMIC DNA]</scope>
    <source>
        <strain evidence="1 2">ATCC 15551</strain>
    </source>
</reference>
<proteinExistence type="predicted"/>
<keyword evidence="2" id="KW-1185">Reference proteome</keyword>
<organism evidence="1 2">
    <name type="scientific">Vitreoscilla filiformis</name>
    <dbReference type="NCBI Taxonomy" id="63"/>
    <lineage>
        <taxon>Bacteria</taxon>
        <taxon>Pseudomonadati</taxon>
        <taxon>Pseudomonadota</taxon>
        <taxon>Betaproteobacteria</taxon>
        <taxon>Neisseriales</taxon>
        <taxon>Neisseriaceae</taxon>
        <taxon>Vitreoscilla</taxon>
    </lineage>
</organism>
<evidence type="ECO:0000313" key="2">
    <source>
        <dbReference type="Proteomes" id="UP000199729"/>
    </source>
</evidence>
<name>A0A221KFM2_VITFI</name>
<evidence type="ECO:0000313" key="1">
    <source>
        <dbReference type="EMBL" id="ASM77828.1"/>
    </source>
</evidence>
<dbReference type="EMBL" id="CP022423">
    <property type="protein sequence ID" value="ASM77828.1"/>
    <property type="molecule type" value="Genomic_DNA"/>
</dbReference>
<protein>
    <submittedName>
        <fullName evidence="1">Uncharacterized protein</fullName>
    </submittedName>
</protein>
<dbReference type="Proteomes" id="UP000199729">
    <property type="component" value="Chromosome"/>
</dbReference>
<sequence>MIKAPSTVPWVEVASAAAIKITMKAQAMATMYILNGGKQYHVTKIRVIMR</sequence>